<name>J9GMF4_9ZZZZ</name>
<sequence>MKSSCSPFSIVKEPLHTSSFRKLVVSGSMSLPVMAVFTLFLWLLPGPHRWDLWAGLGVAGLTTYLLMELNNRNSLLRVRSRMISVTYLFLLSFTPFLHSGSLASFLPLLLVLSYFMLFASYQRNRPEGYIYHAFLLLGIGSLVFPYFGVLAFGFWFSMIFQLRSFTWRSLMASFLGLLTPYWLYAAYLIFNHRLRETLAVPVEMFRPEWIDLFQLPLSAVCFFGVLLVLTIIAFAHFFYTAYNDKIRTRMLFYTIATQEVLLAAGLLFFFRYMAELSGIFLLNSSFLLAHYYALAKGRAFNAWFNLSLFLLLALGLWNYCAAF</sequence>
<dbReference type="EMBL" id="AMCI01002167">
    <property type="protein sequence ID" value="EJX03428.1"/>
    <property type="molecule type" value="Genomic_DNA"/>
</dbReference>
<keyword evidence="1" id="KW-0472">Membrane</keyword>
<evidence type="ECO:0000313" key="2">
    <source>
        <dbReference type="EMBL" id="EJX03428.1"/>
    </source>
</evidence>
<comment type="caution">
    <text evidence="2">The sequence shown here is derived from an EMBL/GenBank/DDBJ whole genome shotgun (WGS) entry which is preliminary data.</text>
</comment>
<feature type="transmembrane region" description="Helical" evidence="1">
    <location>
        <begin position="129"/>
        <end position="158"/>
    </location>
</feature>
<reference evidence="2" key="1">
    <citation type="journal article" date="2012" name="PLoS ONE">
        <title>Gene sets for utilization of primary and secondary nutrition supplies in the distal gut of endangered iberian lynx.</title>
        <authorList>
            <person name="Alcaide M."/>
            <person name="Messina E."/>
            <person name="Richter M."/>
            <person name="Bargiela R."/>
            <person name="Peplies J."/>
            <person name="Huws S.A."/>
            <person name="Newbold C.J."/>
            <person name="Golyshin P.N."/>
            <person name="Simon M.A."/>
            <person name="Lopez G."/>
            <person name="Yakimov M.M."/>
            <person name="Ferrer M."/>
        </authorList>
    </citation>
    <scope>NUCLEOTIDE SEQUENCE</scope>
</reference>
<feature type="transmembrane region" description="Helical" evidence="1">
    <location>
        <begin position="23"/>
        <end position="44"/>
    </location>
</feature>
<keyword evidence="1" id="KW-0812">Transmembrane</keyword>
<proteinExistence type="predicted"/>
<keyword evidence="1" id="KW-1133">Transmembrane helix</keyword>
<feature type="transmembrane region" description="Helical" evidence="1">
    <location>
        <begin position="302"/>
        <end position="319"/>
    </location>
</feature>
<dbReference type="AlphaFoldDB" id="J9GMF4"/>
<gene>
    <name evidence="2" type="ORF">EVA_08471</name>
</gene>
<evidence type="ECO:0000256" key="1">
    <source>
        <dbReference type="SAM" id="Phobius"/>
    </source>
</evidence>
<organism evidence="2">
    <name type="scientific">gut metagenome</name>
    <dbReference type="NCBI Taxonomy" id="749906"/>
    <lineage>
        <taxon>unclassified sequences</taxon>
        <taxon>metagenomes</taxon>
        <taxon>organismal metagenomes</taxon>
    </lineage>
</organism>
<accession>J9GMF4</accession>
<protein>
    <recommendedName>
        <fullName evidence="3">Transmembrane protein</fullName>
    </recommendedName>
</protein>
<feature type="transmembrane region" description="Helical" evidence="1">
    <location>
        <begin position="170"/>
        <end position="190"/>
    </location>
</feature>
<feature type="transmembrane region" description="Helical" evidence="1">
    <location>
        <begin position="215"/>
        <end position="239"/>
    </location>
</feature>
<feature type="transmembrane region" description="Helical" evidence="1">
    <location>
        <begin position="88"/>
        <end position="117"/>
    </location>
</feature>
<feature type="transmembrane region" description="Helical" evidence="1">
    <location>
        <begin position="50"/>
        <end position="67"/>
    </location>
</feature>
<evidence type="ECO:0008006" key="3">
    <source>
        <dbReference type="Google" id="ProtNLM"/>
    </source>
</evidence>